<evidence type="ECO:0000259" key="7">
    <source>
        <dbReference type="Pfam" id="PF03372"/>
    </source>
</evidence>
<dbReference type="InterPro" id="IPR037493">
    <property type="entry name" value="ExoIII-like"/>
</dbReference>
<dbReference type="PROSITE" id="PS51435">
    <property type="entry name" value="AP_NUCLEASE_F1_4"/>
    <property type="match status" value="1"/>
</dbReference>
<dbReference type="Pfam" id="PF03372">
    <property type="entry name" value="Exo_endo_phos"/>
    <property type="match status" value="1"/>
</dbReference>
<comment type="cofactor">
    <cofactor evidence="2">
        <name>Mg(2+)</name>
        <dbReference type="ChEBI" id="CHEBI:18420"/>
    </cofactor>
</comment>
<keyword evidence="4" id="KW-0479">Metal-binding</keyword>
<dbReference type="Proteomes" id="UP001162891">
    <property type="component" value="Chromosome"/>
</dbReference>
<comment type="similarity">
    <text evidence="3">Belongs to the DNA repair enzymes AP/ExoA family.</text>
</comment>
<feature type="domain" description="Endonuclease/exonuclease/phosphatase" evidence="7">
    <location>
        <begin position="4"/>
        <end position="240"/>
    </location>
</feature>
<dbReference type="InterPro" id="IPR004808">
    <property type="entry name" value="AP_endonuc_1"/>
</dbReference>
<reference evidence="9" key="1">
    <citation type="journal article" date="2022" name="Int. J. Syst. Evol. Microbiol.">
        <title>Anaeromyxobacter oryzae sp. nov., Anaeromyxobacter diazotrophicus sp. nov. and Anaeromyxobacter paludicola sp. nov., isolated from paddy soils.</title>
        <authorList>
            <person name="Itoh H."/>
            <person name="Xu Z."/>
            <person name="Mise K."/>
            <person name="Masuda Y."/>
            <person name="Ushijima N."/>
            <person name="Hayakawa C."/>
            <person name="Shiratori Y."/>
            <person name="Senoo K."/>
        </authorList>
    </citation>
    <scope>NUCLEOTIDE SEQUENCE [LARGE SCALE GENOMIC DNA]</scope>
    <source>
        <strain evidence="9">Red232</strain>
    </source>
</reference>
<dbReference type="Gene3D" id="3.60.10.10">
    <property type="entry name" value="Endonuclease/exonuclease/phosphatase"/>
    <property type="match status" value="1"/>
</dbReference>
<dbReference type="InterPro" id="IPR036691">
    <property type="entry name" value="Endo/exonu/phosph_ase_sf"/>
</dbReference>
<dbReference type="PANTHER" id="PTHR43250">
    <property type="entry name" value="EXODEOXYRIBONUCLEASE III"/>
    <property type="match status" value="1"/>
</dbReference>
<organism evidence="8 9">
    <name type="scientific">Anaeromyxobacter oryzae</name>
    <dbReference type="NCBI Taxonomy" id="2918170"/>
    <lineage>
        <taxon>Bacteria</taxon>
        <taxon>Pseudomonadati</taxon>
        <taxon>Myxococcota</taxon>
        <taxon>Myxococcia</taxon>
        <taxon>Myxococcales</taxon>
        <taxon>Cystobacterineae</taxon>
        <taxon>Anaeromyxobacteraceae</taxon>
        <taxon>Anaeromyxobacter</taxon>
    </lineage>
</organism>
<evidence type="ECO:0000256" key="1">
    <source>
        <dbReference type="ARBA" id="ARBA00001936"/>
    </source>
</evidence>
<dbReference type="InterPro" id="IPR020848">
    <property type="entry name" value="AP_endonuclease_F1_CS"/>
</dbReference>
<evidence type="ECO:0000256" key="3">
    <source>
        <dbReference type="ARBA" id="ARBA00007092"/>
    </source>
</evidence>
<name>A0ABM7WU54_9BACT</name>
<evidence type="ECO:0000256" key="4">
    <source>
        <dbReference type="ARBA" id="ARBA00022723"/>
    </source>
</evidence>
<accession>A0ABM7WU54</accession>
<keyword evidence="9" id="KW-1185">Reference proteome</keyword>
<dbReference type="InterPro" id="IPR020847">
    <property type="entry name" value="AP_endonuclease_F1_BS"/>
</dbReference>
<dbReference type="NCBIfam" id="TIGR00195">
    <property type="entry name" value="exoDNase_III"/>
    <property type="match status" value="1"/>
</dbReference>
<gene>
    <name evidence="8" type="primary">xth</name>
    <name evidence="8" type="ORF">AMOR_20230</name>
</gene>
<dbReference type="PROSITE" id="PS00728">
    <property type="entry name" value="AP_NUCLEASE_F1_3"/>
    <property type="match status" value="1"/>
</dbReference>
<protein>
    <submittedName>
        <fullName evidence="8">Exodeoxyribonuclease III</fullName>
    </submittedName>
</protein>
<evidence type="ECO:0000256" key="5">
    <source>
        <dbReference type="ARBA" id="ARBA00022801"/>
    </source>
</evidence>
<keyword evidence="5" id="KW-0378">Hydrolase</keyword>
<dbReference type="InterPro" id="IPR005135">
    <property type="entry name" value="Endo/exonuclease/phosphatase"/>
</dbReference>
<keyword evidence="6" id="KW-0460">Magnesium</keyword>
<dbReference type="PANTHER" id="PTHR43250:SF2">
    <property type="entry name" value="EXODEOXYRIBONUCLEASE III"/>
    <property type="match status" value="1"/>
</dbReference>
<evidence type="ECO:0000256" key="6">
    <source>
        <dbReference type="ARBA" id="ARBA00022842"/>
    </source>
</evidence>
<evidence type="ECO:0000256" key="2">
    <source>
        <dbReference type="ARBA" id="ARBA00001946"/>
    </source>
</evidence>
<evidence type="ECO:0000313" key="8">
    <source>
        <dbReference type="EMBL" id="BDG03027.1"/>
    </source>
</evidence>
<evidence type="ECO:0000313" key="9">
    <source>
        <dbReference type="Proteomes" id="UP001162891"/>
    </source>
</evidence>
<dbReference type="PROSITE" id="PS00726">
    <property type="entry name" value="AP_NUCLEASE_F1_1"/>
    <property type="match status" value="1"/>
</dbReference>
<dbReference type="SUPFAM" id="SSF56219">
    <property type="entry name" value="DNase I-like"/>
    <property type="match status" value="1"/>
</dbReference>
<comment type="cofactor">
    <cofactor evidence="1">
        <name>Mn(2+)</name>
        <dbReference type="ChEBI" id="CHEBI:29035"/>
    </cofactor>
</comment>
<dbReference type="NCBIfam" id="TIGR00633">
    <property type="entry name" value="xth"/>
    <property type="match status" value="1"/>
</dbReference>
<sequence length="249" mass="27441">MKIGTWNVNGIRAREAQVLEWVAREHPDVVCLQEIKAPPSKVPAALCDLDGYWCLWHGASAYSGVALHVRRDVAPERPAFVHPAFDTETRIATVDVGGVTFASVYVPNGGKDFPAKLRFLEAMERFAADAHAAGRRLVLCGDLNVARTDQDVHPKERKAGLVGQRPDERALLEKILSHGLVDVGRAMDPANDGLFTWWAPWRNLRQRNIGWRIDYVLASTALAQATSRCAVLADFGTSDHAPVVAEFRA</sequence>
<dbReference type="EMBL" id="AP025591">
    <property type="protein sequence ID" value="BDG03027.1"/>
    <property type="molecule type" value="Genomic_DNA"/>
</dbReference>
<dbReference type="RefSeq" id="WP_248360706.1">
    <property type="nucleotide sequence ID" value="NZ_AP025591.1"/>
</dbReference>
<proteinExistence type="inferred from homology"/>